<feature type="domain" description="HTH cro/C1-type" evidence="2">
    <location>
        <begin position="20"/>
        <end position="75"/>
    </location>
</feature>
<dbReference type="CDD" id="cd00093">
    <property type="entry name" value="HTH_XRE"/>
    <property type="match status" value="1"/>
</dbReference>
<dbReference type="HOGENOM" id="CLU_1822079_0_0_9"/>
<protein>
    <submittedName>
        <fullName evidence="3">DNA-binding helix-turn-helix protein</fullName>
    </submittedName>
</protein>
<keyword evidence="4" id="KW-1185">Reference proteome</keyword>
<dbReference type="SUPFAM" id="SSF47413">
    <property type="entry name" value="lambda repressor-like DNA-binding domains"/>
    <property type="match status" value="1"/>
</dbReference>
<dbReference type="InterPro" id="IPR001387">
    <property type="entry name" value="Cro/C1-type_HTH"/>
</dbReference>
<dbReference type="GO" id="GO:0005829">
    <property type="term" value="C:cytosol"/>
    <property type="evidence" value="ECO:0007669"/>
    <property type="project" value="TreeGrafter"/>
</dbReference>
<dbReference type="InterPro" id="IPR050807">
    <property type="entry name" value="TransReg_Diox_bact_type"/>
</dbReference>
<comment type="caution">
    <text evidence="3">The sequence shown here is derived from an EMBL/GenBank/DDBJ whole genome shotgun (WGS) entry which is preliminary data.</text>
</comment>
<evidence type="ECO:0000313" key="4">
    <source>
        <dbReference type="Proteomes" id="UP000004756"/>
    </source>
</evidence>
<evidence type="ECO:0000259" key="2">
    <source>
        <dbReference type="PROSITE" id="PS50943"/>
    </source>
</evidence>
<reference evidence="3 4" key="2">
    <citation type="submission" date="2009-02" db="EMBL/GenBank/DDBJ databases">
        <title>Draft genome sequence of Clostridium asparagiforme (DSM 15981).</title>
        <authorList>
            <person name="Sudarsanam P."/>
            <person name="Ley R."/>
            <person name="Guruge J."/>
            <person name="Turnbaugh P.J."/>
            <person name="Mahowald M."/>
            <person name="Liep D."/>
            <person name="Gordon J."/>
        </authorList>
    </citation>
    <scope>NUCLEOTIDE SEQUENCE [LARGE SCALE GENOMIC DNA]</scope>
    <source>
        <strain evidence="3 4">DSM 15981</strain>
    </source>
</reference>
<evidence type="ECO:0000256" key="1">
    <source>
        <dbReference type="ARBA" id="ARBA00023125"/>
    </source>
</evidence>
<evidence type="ECO:0000313" key="3">
    <source>
        <dbReference type="EMBL" id="EEG51621.1"/>
    </source>
</evidence>
<dbReference type="GO" id="GO:0003700">
    <property type="term" value="F:DNA-binding transcription factor activity"/>
    <property type="evidence" value="ECO:0007669"/>
    <property type="project" value="TreeGrafter"/>
</dbReference>
<gene>
    <name evidence="3" type="ORF">CLOSTASPAR_06324</name>
</gene>
<keyword evidence="1 3" id="KW-0238">DNA-binding</keyword>
<dbReference type="GO" id="GO:0003677">
    <property type="term" value="F:DNA binding"/>
    <property type="evidence" value="ECO:0007669"/>
    <property type="project" value="UniProtKB-KW"/>
</dbReference>
<organism evidence="3 4">
    <name type="scientific">[Clostridium] asparagiforme DSM 15981</name>
    <dbReference type="NCBI Taxonomy" id="518636"/>
    <lineage>
        <taxon>Bacteria</taxon>
        <taxon>Bacillati</taxon>
        <taxon>Bacillota</taxon>
        <taxon>Clostridia</taxon>
        <taxon>Lachnospirales</taxon>
        <taxon>Lachnospiraceae</taxon>
        <taxon>Enterocloster</taxon>
    </lineage>
</organism>
<dbReference type="InterPro" id="IPR010982">
    <property type="entry name" value="Lambda_DNA-bd_dom_sf"/>
</dbReference>
<reference evidence="3 4" key="1">
    <citation type="submission" date="2009-01" db="EMBL/GenBank/DDBJ databases">
        <authorList>
            <person name="Fulton L."/>
            <person name="Clifton S."/>
            <person name="Fulton B."/>
            <person name="Xu J."/>
            <person name="Minx P."/>
            <person name="Pepin K.H."/>
            <person name="Johnson M."/>
            <person name="Bhonagiri V."/>
            <person name="Nash W.E."/>
            <person name="Mardis E.R."/>
            <person name="Wilson R.K."/>
        </authorList>
    </citation>
    <scope>NUCLEOTIDE SEQUENCE [LARGE SCALE GENOMIC DNA]</scope>
    <source>
        <strain evidence="3 4">DSM 15981</strain>
    </source>
</reference>
<dbReference type="SMART" id="SM00530">
    <property type="entry name" value="HTH_XRE"/>
    <property type="match status" value="1"/>
</dbReference>
<dbReference type="AlphaFoldDB" id="C0DAM1"/>
<dbReference type="PANTHER" id="PTHR46797:SF1">
    <property type="entry name" value="METHYLPHOSPHONATE SYNTHASE"/>
    <property type="match status" value="1"/>
</dbReference>
<sequence length="151" mass="16952">MISLNEDQRKQYLIEIGNRIKQLRTEKDMSQDELAKRSGYGSRSTINKIELGINDVPQSKIKAIAEALGVSVGTLLCWDEFDESHNTIKIQKEINLIEQIEQQHGKTASEAFGMYVQLDSDDQGEIRGEMKQMLKAEKYSAKDGSSSGKAI</sequence>
<dbReference type="Proteomes" id="UP000004756">
    <property type="component" value="Unassembled WGS sequence"/>
</dbReference>
<accession>C0DAM1</accession>
<name>C0DAM1_9FIRM</name>
<dbReference type="EMBL" id="ACCJ01000537">
    <property type="protein sequence ID" value="EEG51621.1"/>
    <property type="molecule type" value="Genomic_DNA"/>
</dbReference>
<proteinExistence type="predicted"/>
<dbReference type="PANTHER" id="PTHR46797">
    <property type="entry name" value="HTH-TYPE TRANSCRIPTIONAL REGULATOR"/>
    <property type="match status" value="1"/>
</dbReference>
<dbReference type="Pfam" id="PF01381">
    <property type="entry name" value="HTH_3"/>
    <property type="match status" value="1"/>
</dbReference>
<dbReference type="PROSITE" id="PS50943">
    <property type="entry name" value="HTH_CROC1"/>
    <property type="match status" value="1"/>
</dbReference>
<dbReference type="Gene3D" id="1.10.260.40">
    <property type="entry name" value="lambda repressor-like DNA-binding domains"/>
    <property type="match status" value="1"/>
</dbReference>